<dbReference type="InterPro" id="IPR000182">
    <property type="entry name" value="GNAT_dom"/>
</dbReference>
<dbReference type="InterPro" id="IPR016181">
    <property type="entry name" value="Acyl_CoA_acyltransferase"/>
</dbReference>
<dbReference type="GO" id="GO:0016747">
    <property type="term" value="F:acyltransferase activity, transferring groups other than amino-acyl groups"/>
    <property type="evidence" value="ECO:0007669"/>
    <property type="project" value="InterPro"/>
</dbReference>
<keyword evidence="3" id="KW-1185">Reference proteome</keyword>
<dbReference type="EMBL" id="BFBR01000004">
    <property type="protein sequence ID" value="GBF57969.1"/>
    <property type="molecule type" value="Genomic_DNA"/>
</dbReference>
<feature type="domain" description="N-acetyltransferase" evidence="1">
    <location>
        <begin position="8"/>
        <end position="168"/>
    </location>
</feature>
<proteinExistence type="predicted"/>
<dbReference type="Gene3D" id="3.40.630.30">
    <property type="match status" value="1"/>
</dbReference>
<dbReference type="PANTHER" id="PTHR43792">
    <property type="entry name" value="GNAT FAMILY, PUTATIVE (AFU_ORTHOLOGUE AFUA_3G00765)-RELATED-RELATED"/>
    <property type="match status" value="1"/>
</dbReference>
<dbReference type="Proteomes" id="UP000245086">
    <property type="component" value="Unassembled WGS sequence"/>
</dbReference>
<dbReference type="RefSeq" id="WP_108984825.1">
    <property type="nucleotide sequence ID" value="NZ_BFBR01000004.1"/>
</dbReference>
<comment type="caution">
    <text evidence="2">The sequence shown here is derived from an EMBL/GenBank/DDBJ whole genome shotgun (WGS) entry which is preliminary data.</text>
</comment>
<evidence type="ECO:0000313" key="3">
    <source>
        <dbReference type="Proteomes" id="UP000245086"/>
    </source>
</evidence>
<accession>A0A2P2EA98</accession>
<dbReference type="InterPro" id="IPR051531">
    <property type="entry name" value="N-acetyltransferase"/>
</dbReference>
<evidence type="ECO:0000313" key="2">
    <source>
        <dbReference type="EMBL" id="GBF57969.1"/>
    </source>
</evidence>
<dbReference type="SUPFAM" id="SSF55729">
    <property type="entry name" value="Acyl-CoA N-acyltransferases (Nat)"/>
    <property type="match status" value="1"/>
</dbReference>
<dbReference type="OrthoDB" id="6293260at2"/>
<dbReference type="Pfam" id="PF13302">
    <property type="entry name" value="Acetyltransf_3"/>
    <property type="match status" value="1"/>
</dbReference>
<reference evidence="2 3" key="1">
    <citation type="journal article" date="2018" name="Genome Announc.">
        <title>Draft Genome Sequence of "Candidatus Phycosocius bacilliformis," an Alphaproteobacterial Ectosymbiont of the Hydrocarbon-Producing Green Alga Botryococcus braunii.</title>
        <authorList>
            <person name="Tanabe Y."/>
            <person name="Yamaguchi H."/>
            <person name="Watanabe M.M."/>
        </authorList>
    </citation>
    <scope>NUCLEOTIDE SEQUENCE [LARGE SCALE GENOMIC DNA]</scope>
    <source>
        <strain evidence="2 3">BOTRYCO-2</strain>
    </source>
</reference>
<gene>
    <name evidence="2" type="ORF">PbB2_01640</name>
</gene>
<protein>
    <recommendedName>
        <fullName evidence="1">N-acetyltransferase domain-containing protein</fullName>
    </recommendedName>
</protein>
<dbReference type="PANTHER" id="PTHR43792:SF1">
    <property type="entry name" value="N-ACETYLTRANSFERASE DOMAIN-CONTAINING PROTEIN"/>
    <property type="match status" value="1"/>
</dbReference>
<organism evidence="2 3">
    <name type="scientific">Candidatus Phycosocius bacilliformis</name>
    <dbReference type="NCBI Taxonomy" id="1445552"/>
    <lineage>
        <taxon>Bacteria</taxon>
        <taxon>Pseudomonadati</taxon>
        <taxon>Pseudomonadota</taxon>
        <taxon>Alphaproteobacteria</taxon>
        <taxon>Caulobacterales</taxon>
        <taxon>Caulobacterales incertae sedis</taxon>
        <taxon>Candidatus Phycosocius</taxon>
    </lineage>
</organism>
<evidence type="ECO:0000259" key="1">
    <source>
        <dbReference type="PROSITE" id="PS51186"/>
    </source>
</evidence>
<dbReference type="PROSITE" id="PS51186">
    <property type="entry name" value="GNAT"/>
    <property type="match status" value="1"/>
</dbReference>
<name>A0A2P2EA98_9PROT</name>
<sequence length="177" mass="19804">MMLETARLILRPPTEADFEAWAALLADPNLLEAGEKPVTGPEAWRSFAAAAGSWQLRGYGVFAVFERESGSFVGRVGPHKPYGWPDRELGWVIATRFQGLGYAVEAASACRDWIFEVLKWPRIIHTIRPQNRASCAIATKIGSRNLGPIQLPPPYDHIVNDEWGQTREEYLARSQQA</sequence>
<dbReference type="AlphaFoldDB" id="A0A2P2EA98"/>